<dbReference type="AlphaFoldDB" id="A0A3D4V8D7"/>
<evidence type="ECO:0000256" key="2">
    <source>
        <dbReference type="SAM" id="SignalP"/>
    </source>
</evidence>
<sequence length="317" mass="31421">MPSRTWMGRGWSALALTMVMACQGDAGPTGPQGASGPQGPAGPAGPTGPTGPTGPAGPQGPSGAANGRSIYGVDGTNTLLMFGAVRPDLILRRVTIAGLQTGESVMGIDFGPVDGRLYALGSTSRIYTLDTLTGAATAVSPTAFTPALTGTTFGFDFNPVPNRIRVHSSAAQNLRLIPRLGGATDGSVAATDGMLAYAPGDAGASMTPLIGGTAYTNSVTGATTTTIYAIDYGRDVLVTMADPNSGVMTTVGALGVNTTGDVGFDIAGNNGSAYVTLTVGGGFTGSTLYQMNLVSGALFPVGGVANSAPLRGIAIAP</sequence>
<dbReference type="EMBL" id="DPIY01000009">
    <property type="protein sequence ID" value="HCT57361.1"/>
    <property type="molecule type" value="Genomic_DNA"/>
</dbReference>
<evidence type="ECO:0000313" key="4">
    <source>
        <dbReference type="EMBL" id="HCT57361.1"/>
    </source>
</evidence>
<proteinExistence type="predicted"/>
<comment type="caution">
    <text evidence="4">The sequence shown here is derived from an EMBL/GenBank/DDBJ whole genome shotgun (WGS) entry which is preliminary data.</text>
</comment>
<dbReference type="Proteomes" id="UP000264071">
    <property type="component" value="Unassembled WGS sequence"/>
</dbReference>
<dbReference type="InterPro" id="IPR008160">
    <property type="entry name" value="Collagen"/>
</dbReference>
<dbReference type="PROSITE" id="PS51257">
    <property type="entry name" value="PROKAR_LIPOPROTEIN"/>
    <property type="match status" value="1"/>
</dbReference>
<evidence type="ECO:0000259" key="3">
    <source>
        <dbReference type="Pfam" id="PF14339"/>
    </source>
</evidence>
<feature type="region of interest" description="Disordered" evidence="1">
    <location>
        <begin position="24"/>
        <end position="69"/>
    </location>
</feature>
<feature type="chain" id="PRO_5017783050" evidence="2">
    <location>
        <begin position="27"/>
        <end position="317"/>
    </location>
</feature>
<feature type="domain" description="DUF4394" evidence="3">
    <location>
        <begin position="78"/>
        <end position="314"/>
    </location>
</feature>
<dbReference type="Pfam" id="PF01391">
    <property type="entry name" value="Collagen"/>
    <property type="match status" value="1"/>
</dbReference>
<protein>
    <submittedName>
        <fullName evidence="4">DUF4394 domain-containing protein</fullName>
    </submittedName>
</protein>
<dbReference type="InterPro" id="IPR025507">
    <property type="entry name" value="DUF4394"/>
</dbReference>
<dbReference type="Pfam" id="PF14339">
    <property type="entry name" value="DUF4394"/>
    <property type="match status" value="1"/>
</dbReference>
<dbReference type="OMA" id="DFNPMAD"/>
<keyword evidence="2" id="KW-0732">Signal</keyword>
<evidence type="ECO:0000256" key="1">
    <source>
        <dbReference type="SAM" id="MobiDB-lite"/>
    </source>
</evidence>
<gene>
    <name evidence="4" type="ORF">DGD08_09145</name>
</gene>
<reference evidence="4 5" key="1">
    <citation type="journal article" date="2018" name="Nat. Biotechnol.">
        <title>A standardized bacterial taxonomy based on genome phylogeny substantially revises the tree of life.</title>
        <authorList>
            <person name="Parks D.H."/>
            <person name="Chuvochina M."/>
            <person name="Waite D.W."/>
            <person name="Rinke C."/>
            <person name="Skarshewski A."/>
            <person name="Chaumeil P.A."/>
            <person name="Hugenholtz P."/>
        </authorList>
    </citation>
    <scope>NUCLEOTIDE SEQUENCE [LARGE SCALE GENOMIC DNA]</scope>
    <source>
        <strain evidence="4">UBA8844</strain>
    </source>
</reference>
<feature type="signal peptide" evidence="2">
    <location>
        <begin position="1"/>
        <end position="26"/>
    </location>
</feature>
<name>A0A3D4V8D7_9BACT</name>
<evidence type="ECO:0000313" key="5">
    <source>
        <dbReference type="Proteomes" id="UP000264071"/>
    </source>
</evidence>
<accession>A0A3D4V8D7</accession>
<feature type="compositionally biased region" description="Low complexity" evidence="1">
    <location>
        <begin position="26"/>
        <end position="38"/>
    </location>
</feature>
<dbReference type="SUPFAM" id="SSF63825">
    <property type="entry name" value="YWTD domain"/>
    <property type="match status" value="1"/>
</dbReference>
<organism evidence="4 5">
    <name type="scientific">Gemmatimonas aurantiaca</name>
    <dbReference type="NCBI Taxonomy" id="173480"/>
    <lineage>
        <taxon>Bacteria</taxon>
        <taxon>Pseudomonadati</taxon>
        <taxon>Gemmatimonadota</taxon>
        <taxon>Gemmatimonadia</taxon>
        <taxon>Gemmatimonadales</taxon>
        <taxon>Gemmatimonadaceae</taxon>
        <taxon>Gemmatimonas</taxon>
    </lineage>
</organism>